<evidence type="ECO:0000256" key="1">
    <source>
        <dbReference type="ARBA" id="ARBA00004141"/>
    </source>
</evidence>
<evidence type="ECO:0000256" key="4">
    <source>
        <dbReference type="ARBA" id="ARBA00023136"/>
    </source>
</evidence>
<dbReference type="PANTHER" id="PTHR43701">
    <property type="entry name" value="MEMBRANE TRANSPORTER PROTEIN MJ0441-RELATED"/>
    <property type="match status" value="1"/>
</dbReference>
<reference evidence="6 7" key="1">
    <citation type="submission" date="2016-11" db="EMBL/GenBank/DDBJ databases">
        <authorList>
            <person name="Jaros S."/>
            <person name="Januszkiewicz K."/>
            <person name="Wedrychowicz H."/>
        </authorList>
    </citation>
    <scope>NUCLEOTIDE SEQUENCE [LARGE SCALE GENOMIC DNA]</scope>
    <source>
        <strain evidence="6 7">DSM 27406</strain>
    </source>
</reference>
<dbReference type="Pfam" id="PF01925">
    <property type="entry name" value="TauE"/>
    <property type="match status" value="1"/>
</dbReference>
<feature type="transmembrane region" description="Helical" evidence="5">
    <location>
        <begin position="31"/>
        <end position="48"/>
    </location>
</feature>
<feature type="transmembrane region" description="Helical" evidence="5">
    <location>
        <begin position="69"/>
        <end position="90"/>
    </location>
</feature>
<feature type="transmembrane region" description="Helical" evidence="5">
    <location>
        <begin position="127"/>
        <end position="147"/>
    </location>
</feature>
<comment type="similarity">
    <text evidence="5">Belongs to the 4-toluene sulfonate uptake permease (TSUP) (TC 2.A.102) family.</text>
</comment>
<gene>
    <name evidence="6" type="ORF">SAMN05444266_101749</name>
</gene>
<evidence type="ECO:0000256" key="3">
    <source>
        <dbReference type="ARBA" id="ARBA00022989"/>
    </source>
</evidence>
<protein>
    <recommendedName>
        <fullName evidence="5">Probable membrane transporter protein</fullName>
    </recommendedName>
</protein>
<dbReference type="AlphaFoldDB" id="A0A1M6WSI7"/>
<sequence length="284" mass="30395">MWLAYICSTCNFIFKRTNHHILEFLLQQTQYLPVLIIGLIVGYLSGLLGKGGSAISTPALQIFAGVNPFFALASPLPASITSTLSATAVYRKEKLFNARVILLSAGMAVPATIAGSWCSSYLPGKTLMILTAVFIMGIGISLLYSFLKKKNTEEDTVVAAEDVPAVKLLGAAMGIGLLAGLLANAGGILFSTFFIKKLKMPIKQALACAVVLSAILSVPGALTHWWLGHIDWNIALLLSLTAFPASYLGAKTAVKMKTPALEKLFAITLIIFGVYDIFFTIFGK</sequence>
<evidence type="ECO:0000313" key="6">
    <source>
        <dbReference type="EMBL" id="SHK96703.1"/>
    </source>
</evidence>
<evidence type="ECO:0000256" key="2">
    <source>
        <dbReference type="ARBA" id="ARBA00022692"/>
    </source>
</evidence>
<dbReference type="Proteomes" id="UP000184420">
    <property type="component" value="Unassembled WGS sequence"/>
</dbReference>
<accession>A0A1M6WSI7</accession>
<keyword evidence="2 5" id="KW-0812">Transmembrane</keyword>
<feature type="transmembrane region" description="Helical" evidence="5">
    <location>
        <begin position="167"/>
        <end position="194"/>
    </location>
</feature>
<dbReference type="InterPro" id="IPR002781">
    <property type="entry name" value="TM_pro_TauE-like"/>
</dbReference>
<dbReference type="EMBL" id="FRBL01000001">
    <property type="protein sequence ID" value="SHK96703.1"/>
    <property type="molecule type" value="Genomic_DNA"/>
</dbReference>
<feature type="transmembrane region" description="Helical" evidence="5">
    <location>
        <begin position="96"/>
        <end position="115"/>
    </location>
</feature>
<feature type="transmembrane region" description="Helical" evidence="5">
    <location>
        <begin position="232"/>
        <end position="250"/>
    </location>
</feature>
<evidence type="ECO:0000256" key="5">
    <source>
        <dbReference type="RuleBase" id="RU363041"/>
    </source>
</evidence>
<keyword evidence="3 5" id="KW-1133">Transmembrane helix</keyword>
<dbReference type="PANTHER" id="PTHR43701:SF2">
    <property type="entry name" value="MEMBRANE TRANSPORTER PROTEIN YJNA-RELATED"/>
    <property type="match status" value="1"/>
</dbReference>
<feature type="transmembrane region" description="Helical" evidence="5">
    <location>
        <begin position="206"/>
        <end position="226"/>
    </location>
</feature>
<name>A0A1M6WSI7_9BACT</name>
<dbReference type="InterPro" id="IPR051598">
    <property type="entry name" value="TSUP/Inactive_protease-like"/>
</dbReference>
<comment type="subcellular location">
    <subcellularLocation>
        <location evidence="5">Cell membrane</location>
        <topology evidence="5">Multi-pass membrane protein</topology>
    </subcellularLocation>
    <subcellularLocation>
        <location evidence="1">Membrane</location>
        <topology evidence="1">Multi-pass membrane protein</topology>
    </subcellularLocation>
</comment>
<dbReference type="GO" id="GO:0005886">
    <property type="term" value="C:plasma membrane"/>
    <property type="evidence" value="ECO:0007669"/>
    <property type="project" value="UniProtKB-SubCell"/>
</dbReference>
<keyword evidence="5" id="KW-1003">Cell membrane</keyword>
<keyword evidence="7" id="KW-1185">Reference proteome</keyword>
<feature type="transmembrane region" description="Helical" evidence="5">
    <location>
        <begin position="262"/>
        <end position="282"/>
    </location>
</feature>
<evidence type="ECO:0000313" key="7">
    <source>
        <dbReference type="Proteomes" id="UP000184420"/>
    </source>
</evidence>
<organism evidence="6 7">
    <name type="scientific">Chitinophaga jiangningensis</name>
    <dbReference type="NCBI Taxonomy" id="1419482"/>
    <lineage>
        <taxon>Bacteria</taxon>
        <taxon>Pseudomonadati</taxon>
        <taxon>Bacteroidota</taxon>
        <taxon>Chitinophagia</taxon>
        <taxon>Chitinophagales</taxon>
        <taxon>Chitinophagaceae</taxon>
        <taxon>Chitinophaga</taxon>
    </lineage>
</organism>
<keyword evidence="4 5" id="KW-0472">Membrane</keyword>
<dbReference type="STRING" id="1419482.SAMN05444266_101749"/>
<proteinExistence type="inferred from homology"/>